<evidence type="ECO:0000313" key="7">
    <source>
        <dbReference type="Proteomes" id="UP000232188"/>
    </source>
</evidence>
<name>A0A2M9YIU1_9LEPT</name>
<accession>A0A2M9YIU1</accession>
<dbReference type="InterPro" id="IPR029058">
    <property type="entry name" value="AB_hydrolase_fold"/>
</dbReference>
<dbReference type="PANTHER" id="PTHR43329">
    <property type="entry name" value="EPOXIDE HYDROLASE"/>
    <property type="match status" value="1"/>
</dbReference>
<dbReference type="Proteomes" id="UP000232188">
    <property type="component" value="Unassembled WGS sequence"/>
</dbReference>
<protein>
    <submittedName>
        <fullName evidence="4">Alpha/beta hydrolase</fullName>
    </submittedName>
</protein>
<proteinExistence type="predicted"/>
<dbReference type="PRINTS" id="PR00412">
    <property type="entry name" value="EPOXHYDRLASE"/>
</dbReference>
<evidence type="ECO:0000313" key="4">
    <source>
        <dbReference type="EMBL" id="PJZ51455.1"/>
    </source>
</evidence>
<reference evidence="6 7" key="1">
    <citation type="submission" date="2017-07" db="EMBL/GenBank/DDBJ databases">
        <title>Leptospira spp. isolated from tropical soils.</title>
        <authorList>
            <person name="Thibeaux R."/>
            <person name="Iraola G."/>
            <person name="Ferres I."/>
            <person name="Bierque E."/>
            <person name="Girault D."/>
            <person name="Soupe-Gilbert M.-E."/>
            <person name="Picardeau M."/>
            <person name="Goarant C."/>
        </authorList>
    </citation>
    <scope>NUCLEOTIDE SEQUENCE [LARGE SCALE GENOMIC DNA]</scope>
    <source>
        <strain evidence="4 7">FH2-B-C1</strain>
        <strain evidence="5 6">FH2-B-D1</strain>
    </source>
</reference>
<keyword evidence="2" id="KW-0472">Membrane</keyword>
<evidence type="ECO:0000259" key="3">
    <source>
        <dbReference type="Pfam" id="PF00561"/>
    </source>
</evidence>
<dbReference type="GO" id="GO:0016787">
    <property type="term" value="F:hydrolase activity"/>
    <property type="evidence" value="ECO:0007669"/>
    <property type="project" value="UniProtKB-KW"/>
</dbReference>
<evidence type="ECO:0000313" key="5">
    <source>
        <dbReference type="EMBL" id="PJZ61696.1"/>
    </source>
</evidence>
<dbReference type="Pfam" id="PF00561">
    <property type="entry name" value="Abhydrolase_1"/>
    <property type="match status" value="1"/>
</dbReference>
<dbReference type="InterPro" id="IPR000639">
    <property type="entry name" value="Epox_hydrolase-like"/>
</dbReference>
<dbReference type="EMBL" id="NPDU01000027">
    <property type="protein sequence ID" value="PJZ61696.1"/>
    <property type="molecule type" value="Genomic_DNA"/>
</dbReference>
<dbReference type="RefSeq" id="WP_100787545.1">
    <property type="nucleotide sequence ID" value="NZ_NPDU01000027.1"/>
</dbReference>
<gene>
    <name evidence="5" type="ORF">CH376_11955</name>
    <name evidence="4" type="ORF">CH380_20075</name>
</gene>
<sequence length="327" mass="37945">MITLSSEKQKTFKKTKVILPFRTTSVRNGNLDLFLKYNTTAAERPERETILFVHGYPDEHSTWDRQLELLSEEFNVGAFDLRGAGNSSKPKKQKDYNAQVVFQDFEAVIRFLGNGRPVHLVAHDWGALLSWAFVGDSEFSKRILSYTAMGGPHPIVARNLMFRYFFSLNPKKILTSLRQSLKSWYIVFFQIPLLPEFLISMFTLFVWKFLMHEAEIPKGDPMRSFTRREILKSALYPINLYRELIRGKKFPTPERISVPVRLLVPIRDMAIGPECYVSHAAICDSLETTFIDSNHWIQKEKPDLVSAEIRNFVNRNSSQKISNRRFS</sequence>
<feature type="transmembrane region" description="Helical" evidence="2">
    <location>
        <begin position="184"/>
        <end position="207"/>
    </location>
</feature>
<evidence type="ECO:0000256" key="2">
    <source>
        <dbReference type="SAM" id="Phobius"/>
    </source>
</evidence>
<comment type="caution">
    <text evidence="4">The sequence shown here is derived from an EMBL/GenBank/DDBJ whole genome shotgun (WGS) entry which is preliminary data.</text>
</comment>
<evidence type="ECO:0000313" key="6">
    <source>
        <dbReference type="Proteomes" id="UP000232149"/>
    </source>
</evidence>
<dbReference type="Proteomes" id="UP000232149">
    <property type="component" value="Unassembled WGS sequence"/>
</dbReference>
<dbReference type="SUPFAM" id="SSF53474">
    <property type="entry name" value="alpha/beta-Hydrolases"/>
    <property type="match status" value="1"/>
</dbReference>
<feature type="domain" description="AB hydrolase-1" evidence="3">
    <location>
        <begin position="49"/>
        <end position="300"/>
    </location>
</feature>
<dbReference type="EMBL" id="NPDV01000024">
    <property type="protein sequence ID" value="PJZ51455.1"/>
    <property type="molecule type" value="Genomic_DNA"/>
</dbReference>
<keyword evidence="6" id="KW-1185">Reference proteome</keyword>
<dbReference type="Gene3D" id="3.40.50.1820">
    <property type="entry name" value="alpha/beta hydrolase"/>
    <property type="match status" value="1"/>
</dbReference>
<keyword evidence="2" id="KW-0812">Transmembrane</keyword>
<organism evidence="4 7">
    <name type="scientific">Leptospira adleri</name>
    <dbReference type="NCBI Taxonomy" id="2023186"/>
    <lineage>
        <taxon>Bacteria</taxon>
        <taxon>Pseudomonadati</taxon>
        <taxon>Spirochaetota</taxon>
        <taxon>Spirochaetia</taxon>
        <taxon>Leptospirales</taxon>
        <taxon>Leptospiraceae</taxon>
        <taxon>Leptospira</taxon>
    </lineage>
</organism>
<dbReference type="AlphaFoldDB" id="A0A2M9YIU1"/>
<dbReference type="InterPro" id="IPR000073">
    <property type="entry name" value="AB_hydrolase_1"/>
</dbReference>
<keyword evidence="2" id="KW-1133">Transmembrane helix</keyword>
<evidence type="ECO:0000256" key="1">
    <source>
        <dbReference type="ARBA" id="ARBA00022801"/>
    </source>
</evidence>
<keyword evidence="1 4" id="KW-0378">Hydrolase</keyword>